<evidence type="ECO:0000256" key="5">
    <source>
        <dbReference type="ARBA" id="ARBA00022723"/>
    </source>
</evidence>
<reference evidence="10 11" key="1">
    <citation type="submission" date="2021-07" db="EMBL/GenBank/DDBJ databases">
        <title>Genomic diversity and antimicrobial resistance of Prevotella spp. isolated from chronic lung disease airways.</title>
        <authorList>
            <person name="Webb K.A."/>
            <person name="Olagoke O.S."/>
            <person name="Baird T."/>
            <person name="Neill J."/>
            <person name="Pham A."/>
            <person name="Wells T.J."/>
            <person name="Ramsay K.A."/>
            <person name="Bell S.C."/>
            <person name="Sarovich D.S."/>
            <person name="Price E.P."/>
        </authorList>
    </citation>
    <scope>NUCLEOTIDE SEQUENCE [LARGE SCALE GENOMIC DNA]</scope>
    <source>
        <strain evidence="10 11">SCHI0027.S.6</strain>
    </source>
</reference>
<evidence type="ECO:0000256" key="2">
    <source>
        <dbReference type="ARBA" id="ARBA00022603"/>
    </source>
</evidence>
<feature type="domain" description="B12-binding" evidence="8">
    <location>
        <begin position="1"/>
        <end position="133"/>
    </location>
</feature>
<evidence type="ECO:0000313" key="11">
    <source>
        <dbReference type="Proteomes" id="UP000812077"/>
    </source>
</evidence>
<evidence type="ECO:0000259" key="9">
    <source>
        <dbReference type="PROSITE" id="PS51918"/>
    </source>
</evidence>
<comment type="caution">
    <text evidence="10">The sequence shown here is derived from an EMBL/GenBank/DDBJ whole genome shotgun (WGS) entry which is preliminary data.</text>
</comment>
<keyword evidence="5" id="KW-0479">Metal-binding</keyword>
<evidence type="ECO:0000313" key="10">
    <source>
        <dbReference type="EMBL" id="MBW4754206.1"/>
    </source>
</evidence>
<evidence type="ECO:0000256" key="3">
    <source>
        <dbReference type="ARBA" id="ARBA00022679"/>
    </source>
</evidence>
<dbReference type="CDD" id="cd01335">
    <property type="entry name" value="Radical_SAM"/>
    <property type="match status" value="1"/>
</dbReference>
<keyword evidence="4" id="KW-0949">S-adenosyl-L-methionine</keyword>
<name>A0ABS6Y6C1_9BACT</name>
<dbReference type="InterPro" id="IPR051198">
    <property type="entry name" value="BchE-like"/>
</dbReference>
<evidence type="ECO:0000259" key="8">
    <source>
        <dbReference type="PROSITE" id="PS51332"/>
    </source>
</evidence>
<dbReference type="PANTHER" id="PTHR43409:SF7">
    <property type="entry name" value="BLL1977 PROTEIN"/>
    <property type="match status" value="1"/>
</dbReference>
<evidence type="ECO:0000256" key="6">
    <source>
        <dbReference type="ARBA" id="ARBA00023004"/>
    </source>
</evidence>
<dbReference type="InterPro" id="IPR006158">
    <property type="entry name" value="Cobalamin-bd"/>
</dbReference>
<organism evidence="10 11">
    <name type="scientific">Prevotella melaninogenica</name>
    <dbReference type="NCBI Taxonomy" id="28132"/>
    <lineage>
        <taxon>Bacteria</taxon>
        <taxon>Pseudomonadati</taxon>
        <taxon>Bacteroidota</taxon>
        <taxon>Bacteroidia</taxon>
        <taxon>Bacteroidales</taxon>
        <taxon>Prevotellaceae</taxon>
        <taxon>Prevotella</taxon>
    </lineage>
</organism>
<evidence type="ECO:0000256" key="1">
    <source>
        <dbReference type="ARBA" id="ARBA00001966"/>
    </source>
</evidence>
<dbReference type="SFLD" id="SFLDS00029">
    <property type="entry name" value="Radical_SAM"/>
    <property type="match status" value="1"/>
</dbReference>
<dbReference type="Proteomes" id="UP000812077">
    <property type="component" value="Unassembled WGS sequence"/>
</dbReference>
<keyword evidence="6" id="KW-0408">Iron</keyword>
<dbReference type="PROSITE" id="PS51918">
    <property type="entry name" value="RADICAL_SAM"/>
    <property type="match status" value="1"/>
</dbReference>
<accession>A0ABS6Y6C1</accession>
<dbReference type="Pfam" id="PF02310">
    <property type="entry name" value="B12-binding"/>
    <property type="match status" value="1"/>
</dbReference>
<dbReference type="CDD" id="cd02068">
    <property type="entry name" value="radical_SAM_B12_BD"/>
    <property type="match status" value="1"/>
</dbReference>
<gene>
    <name evidence="10" type="ORF">KZO77_03970</name>
</gene>
<keyword evidence="3" id="KW-0808">Transferase</keyword>
<proteinExistence type="predicted"/>
<protein>
    <submittedName>
        <fullName evidence="10">B12-binding domain-containing radical SAM protein</fullName>
    </submittedName>
</protein>
<dbReference type="PROSITE" id="PS51332">
    <property type="entry name" value="B12_BINDING"/>
    <property type="match status" value="1"/>
</dbReference>
<dbReference type="PANTHER" id="PTHR43409">
    <property type="entry name" value="ANAEROBIC MAGNESIUM-PROTOPORPHYRIN IX MONOMETHYL ESTER CYCLASE-RELATED"/>
    <property type="match status" value="1"/>
</dbReference>
<dbReference type="SFLD" id="SFLDG01123">
    <property type="entry name" value="methyltransferase_(Class_B)"/>
    <property type="match status" value="1"/>
</dbReference>
<dbReference type="InterPro" id="IPR007197">
    <property type="entry name" value="rSAM"/>
</dbReference>
<dbReference type="Pfam" id="PF04055">
    <property type="entry name" value="Radical_SAM"/>
    <property type="match status" value="1"/>
</dbReference>
<dbReference type="RefSeq" id="WP_219432956.1">
    <property type="nucleotide sequence ID" value="NZ_CBDEQK010000016.1"/>
</dbReference>
<evidence type="ECO:0000256" key="7">
    <source>
        <dbReference type="ARBA" id="ARBA00023014"/>
    </source>
</evidence>
<keyword evidence="7" id="KW-0411">Iron-sulfur</keyword>
<feature type="domain" description="Radical SAM core" evidence="9">
    <location>
        <begin position="156"/>
        <end position="377"/>
    </location>
</feature>
<dbReference type="SMART" id="SM00729">
    <property type="entry name" value="Elp3"/>
    <property type="match status" value="1"/>
</dbReference>
<evidence type="ECO:0000256" key="4">
    <source>
        <dbReference type="ARBA" id="ARBA00022691"/>
    </source>
</evidence>
<sequence length="481" mass="55428">MRVKMILPALQEAESPYWRPIKYSLFPPLGLATLAAYFSDNDDVEIQDQHIEKLKLNDTPDLVCIQVYVTNAYRAYKIADEYRRRGVYVVMGGLHVTSLPDEAAQHADTLILGPGEEAFPRFIKDLREGHPQKRYVASWRSIENIPPVRRDLIKREKYFVPNSLVVSRGCPHHCDFCYKDAFYSEGKSFYTRKVDDALAEIDSLPGRHLYFLDDHLLGNPHFASELFEGMRGMGRVFQSASTVAAVLNGNLIEKAAEAGLRSLFLGFETFSPDNLRSSNKLQNLSKDYVAAVKRLHSLGIMINGSFVFGLDHDDKDVFRRTVDWGIEHSITTATFHILTPYPGTRLFQQMERDGRITSYDWSQYDTRTVVYKTLGLTAEELKQGYEWAYHNFYSWSNIFKASFGHDNIKQQLAHLLYMGGWKKFEPFWNFMIQYGNLNRMLPVLENLLANTNGHKTKSRMSKQGIELLKKQLYKTSNRIEL</sequence>
<dbReference type="SFLD" id="SFLDG01082">
    <property type="entry name" value="B12-binding_domain_containing"/>
    <property type="match status" value="1"/>
</dbReference>
<dbReference type="InterPro" id="IPR034466">
    <property type="entry name" value="Methyltransferase_Class_B"/>
</dbReference>
<dbReference type="InterPro" id="IPR006638">
    <property type="entry name" value="Elp3/MiaA/NifB-like_rSAM"/>
</dbReference>
<keyword evidence="2" id="KW-0489">Methyltransferase</keyword>
<dbReference type="EMBL" id="JAHXCP010000003">
    <property type="protein sequence ID" value="MBW4754206.1"/>
    <property type="molecule type" value="Genomic_DNA"/>
</dbReference>
<keyword evidence="11" id="KW-1185">Reference proteome</keyword>
<comment type="cofactor">
    <cofactor evidence="1">
        <name>[4Fe-4S] cluster</name>
        <dbReference type="ChEBI" id="CHEBI:49883"/>
    </cofactor>
</comment>